<feature type="domain" description="Phosphatidate phosphatase APP1 catalytic" evidence="2">
    <location>
        <begin position="216"/>
        <end position="369"/>
    </location>
</feature>
<dbReference type="AlphaFoldDB" id="A0A3N2PUG8"/>
<sequence length="419" mass="47227">MSFRSTKTPSERARSADDLQQRTRTERKFDEMESQFSDPRNQINTASVLPTSSAMDRLTSYLGSRNPMGRPITQDDVVWLFDNTAYRSTKPGGGWEAEFVAAVFEKTPGDLDRKLFEMVAAIAEKLGIADDASERETIKERLLPFLRDVRPARYTQVAHVDKQFRLGPTGPNGISTDNRACLEGANGAFVTSQAIVPKGTQGMLEMRTYFAEPEGWAVLSDIDDTIKITQTGNPLSILVKTFVDPPTPIPGMPELYKYISSMVPTTTPWFYLSASPYNLYPFLRGFCQQWFPPGTLILRDQSWRTVAGLLTALTLGTEEYKTDRIQKVHRWFPKRKMILVGDSTQSDPEAYGEIYNQFKGWVKLILIRKATDIDSIGIQSKNDDKRFEDAFQGVPRDAWHVFEDPAECYSIVENVVAGG</sequence>
<gene>
    <name evidence="3" type="ORF">SODALDRAFT_278580</name>
</gene>
<feature type="region of interest" description="Disordered" evidence="1">
    <location>
        <begin position="1"/>
        <end position="37"/>
    </location>
</feature>
<dbReference type="Proteomes" id="UP000272025">
    <property type="component" value="Unassembled WGS sequence"/>
</dbReference>
<dbReference type="PANTHER" id="PTHR28208">
    <property type="entry name" value="PHOSPHATIDATE PHOSPHATASE APP1"/>
    <property type="match status" value="1"/>
</dbReference>
<evidence type="ECO:0000313" key="3">
    <source>
        <dbReference type="EMBL" id="ROT38131.1"/>
    </source>
</evidence>
<protein>
    <recommendedName>
        <fullName evidence="2">Phosphatidate phosphatase APP1 catalytic domain-containing protein</fullName>
    </recommendedName>
</protein>
<dbReference type="EMBL" id="ML119056">
    <property type="protein sequence ID" value="ROT38131.1"/>
    <property type="molecule type" value="Genomic_DNA"/>
</dbReference>
<proteinExistence type="predicted"/>
<dbReference type="Pfam" id="PF09949">
    <property type="entry name" value="APP1_cat"/>
    <property type="match status" value="1"/>
</dbReference>
<name>A0A3N2PUG8_SODAK</name>
<dbReference type="GeneID" id="39576599"/>
<dbReference type="OrthoDB" id="414243at2759"/>
<keyword evidence="4" id="KW-1185">Reference proteome</keyword>
<dbReference type="PANTHER" id="PTHR28208:SF1">
    <property type="entry name" value="FILAMENT ORGANIZATION PROTEIN APP1-LIKE, PUTATIVE (AFU_ORTHOLOGUE AFUA_1G06650)-RELATED"/>
    <property type="match status" value="1"/>
</dbReference>
<evidence type="ECO:0000256" key="1">
    <source>
        <dbReference type="SAM" id="MobiDB-lite"/>
    </source>
</evidence>
<dbReference type="STRING" id="1314773.A0A3N2PUG8"/>
<dbReference type="RefSeq" id="XP_028465937.1">
    <property type="nucleotide sequence ID" value="XM_028608121.1"/>
</dbReference>
<dbReference type="GO" id="GO:0030479">
    <property type="term" value="C:actin cortical patch"/>
    <property type="evidence" value="ECO:0007669"/>
    <property type="project" value="TreeGrafter"/>
</dbReference>
<feature type="compositionally biased region" description="Basic and acidic residues" evidence="1">
    <location>
        <begin position="9"/>
        <end position="31"/>
    </location>
</feature>
<organism evidence="3 4">
    <name type="scientific">Sodiomyces alkalinus (strain CBS 110278 / VKM F-3762 / F11)</name>
    <name type="common">Alkaliphilic filamentous fungus</name>
    <dbReference type="NCBI Taxonomy" id="1314773"/>
    <lineage>
        <taxon>Eukaryota</taxon>
        <taxon>Fungi</taxon>
        <taxon>Dikarya</taxon>
        <taxon>Ascomycota</taxon>
        <taxon>Pezizomycotina</taxon>
        <taxon>Sordariomycetes</taxon>
        <taxon>Hypocreomycetidae</taxon>
        <taxon>Glomerellales</taxon>
        <taxon>Plectosphaerellaceae</taxon>
        <taxon>Sodiomyces</taxon>
    </lineage>
</organism>
<evidence type="ECO:0000259" key="2">
    <source>
        <dbReference type="Pfam" id="PF09949"/>
    </source>
</evidence>
<dbReference type="InterPro" id="IPR019236">
    <property type="entry name" value="APP1_cat"/>
</dbReference>
<reference evidence="3 4" key="1">
    <citation type="journal article" date="2018" name="Mol. Ecol.">
        <title>The obligate alkalophilic soda-lake fungus Sodiomyces alkalinus has shifted to a protein diet.</title>
        <authorList>
            <person name="Grum-Grzhimaylo A.A."/>
            <person name="Falkoski D.L."/>
            <person name="van den Heuvel J."/>
            <person name="Valero-Jimenez C.A."/>
            <person name="Min B."/>
            <person name="Choi I.G."/>
            <person name="Lipzen A."/>
            <person name="Daum C.G."/>
            <person name="Aanen D.K."/>
            <person name="Tsang A."/>
            <person name="Henrissat B."/>
            <person name="Bilanenko E.N."/>
            <person name="de Vries R.P."/>
            <person name="van Kan J.A.L."/>
            <person name="Grigoriev I.V."/>
            <person name="Debets A.J.M."/>
        </authorList>
    </citation>
    <scope>NUCLEOTIDE SEQUENCE [LARGE SCALE GENOMIC DNA]</scope>
    <source>
        <strain evidence="3 4">F11</strain>
    </source>
</reference>
<dbReference type="GO" id="GO:0008195">
    <property type="term" value="F:phosphatidate phosphatase activity"/>
    <property type="evidence" value="ECO:0007669"/>
    <property type="project" value="InterPro"/>
</dbReference>
<evidence type="ECO:0000313" key="4">
    <source>
        <dbReference type="Proteomes" id="UP000272025"/>
    </source>
</evidence>
<accession>A0A3N2PUG8</accession>
<dbReference type="InterPro" id="IPR052935">
    <property type="entry name" value="Mg2+_PAP"/>
</dbReference>